<gene>
    <name evidence="1" type="ORF">SAMN04488112_106160</name>
</gene>
<dbReference type="EMBL" id="FMZA01000006">
    <property type="protein sequence ID" value="SDC34469.1"/>
    <property type="molecule type" value="Genomic_DNA"/>
</dbReference>
<name>A0A1G6KTP5_9BACL</name>
<sequence length="109" mass="12304">MFYNRVKVAAFTRSAGPGAGRQSLGRFLAFIIFPLENNCKYNAPEVYASMFLCQKDGWQAILFTSMIGRRRRFFRVAGEGFGGKPPRILFFRPGEGLLFPRMTGVIDAQ</sequence>
<protein>
    <submittedName>
        <fullName evidence="1">Uncharacterized protein</fullName>
    </submittedName>
</protein>
<evidence type="ECO:0000313" key="2">
    <source>
        <dbReference type="Proteomes" id="UP000199387"/>
    </source>
</evidence>
<keyword evidence="2" id="KW-1185">Reference proteome</keyword>
<proteinExistence type="predicted"/>
<organism evidence="1 2">
    <name type="scientific">Melghirimyces thermohalophilus</name>
    <dbReference type="NCBI Taxonomy" id="1236220"/>
    <lineage>
        <taxon>Bacteria</taxon>
        <taxon>Bacillati</taxon>
        <taxon>Bacillota</taxon>
        <taxon>Bacilli</taxon>
        <taxon>Bacillales</taxon>
        <taxon>Thermoactinomycetaceae</taxon>
        <taxon>Melghirimyces</taxon>
    </lineage>
</organism>
<dbReference type="AlphaFoldDB" id="A0A1G6KTP5"/>
<reference evidence="1 2" key="1">
    <citation type="submission" date="2016-10" db="EMBL/GenBank/DDBJ databases">
        <authorList>
            <person name="de Groot N.N."/>
        </authorList>
    </citation>
    <scope>NUCLEOTIDE SEQUENCE [LARGE SCALE GENOMIC DNA]</scope>
    <source>
        <strain evidence="1 2">DSM 45514</strain>
    </source>
</reference>
<dbReference type="Proteomes" id="UP000199387">
    <property type="component" value="Unassembled WGS sequence"/>
</dbReference>
<evidence type="ECO:0000313" key="1">
    <source>
        <dbReference type="EMBL" id="SDC34469.1"/>
    </source>
</evidence>
<accession>A0A1G6KTP5</accession>